<dbReference type="AlphaFoldDB" id="A0A814VF59"/>
<organism evidence="1 2">
    <name type="scientific">Rotaria sordida</name>
    <dbReference type="NCBI Taxonomy" id="392033"/>
    <lineage>
        <taxon>Eukaryota</taxon>
        <taxon>Metazoa</taxon>
        <taxon>Spiralia</taxon>
        <taxon>Gnathifera</taxon>
        <taxon>Rotifera</taxon>
        <taxon>Eurotatoria</taxon>
        <taxon>Bdelloidea</taxon>
        <taxon>Philodinida</taxon>
        <taxon>Philodinidae</taxon>
        <taxon>Rotaria</taxon>
    </lineage>
</organism>
<name>A0A814VF59_9BILA</name>
<proteinExistence type="predicted"/>
<dbReference type="OrthoDB" id="9998264at2759"/>
<accession>A0A814VF59</accession>
<evidence type="ECO:0000313" key="2">
    <source>
        <dbReference type="Proteomes" id="UP000663882"/>
    </source>
</evidence>
<evidence type="ECO:0000313" key="1">
    <source>
        <dbReference type="EMBL" id="CAF1190137.1"/>
    </source>
</evidence>
<comment type="caution">
    <text evidence="1">The sequence shown here is derived from an EMBL/GenBank/DDBJ whole genome shotgun (WGS) entry which is preliminary data.</text>
</comment>
<dbReference type="EMBL" id="CAJNOO010001713">
    <property type="protein sequence ID" value="CAF1190137.1"/>
    <property type="molecule type" value="Genomic_DNA"/>
</dbReference>
<sequence>MCYSWFSFSNSLRYFHHIGVLFLLPTIAITSKYYTIKPYHNADIFPHYGNVSVFDTTQKKLSDIANFTFDVHDQSDLYYFVAGPVAVNPDLHLIYMPIQCATAFQRLLLFSYNYKTKEYRQSKWILKDGGFHMLHYDPLRKRLFGLRDVATFTMFIEEYDTITLDVVKIYTKQDGEKYTFPFAWCSCFDYNENWVIQVRTRFENPSVNAYWLKMDLNLVGVKEDIVTDFHLMPNVHNFLTMTYDIEKTKLILCTWQHGSIELSLYMFHLDPHQSGKFPYKNESLVLLYKTKEGEDIEVTKDVWNPVKREVLFMIQTQNDETFKTTNYMLRVQFDTLAILEKTVLTEKQLPLFELWEYFYLPDN</sequence>
<dbReference type="Proteomes" id="UP000663882">
    <property type="component" value="Unassembled WGS sequence"/>
</dbReference>
<gene>
    <name evidence="1" type="ORF">RFH988_LOCUS24006</name>
</gene>
<protein>
    <submittedName>
        <fullName evidence="1">Uncharacterized protein</fullName>
    </submittedName>
</protein>
<reference evidence="1" key="1">
    <citation type="submission" date="2021-02" db="EMBL/GenBank/DDBJ databases">
        <authorList>
            <person name="Nowell W R."/>
        </authorList>
    </citation>
    <scope>NUCLEOTIDE SEQUENCE</scope>
</reference>